<organism evidence="2 3">
    <name type="scientific">Enterocloster bolteae (strain ATCC BAA-613 / DSM 15670 / CCUG 46953 / JCM 12243 / WAL 16351)</name>
    <name type="common">Clostridium bolteae</name>
    <dbReference type="NCBI Taxonomy" id="411902"/>
    <lineage>
        <taxon>Bacteria</taxon>
        <taxon>Bacillati</taxon>
        <taxon>Bacillota</taxon>
        <taxon>Clostridia</taxon>
        <taxon>Lachnospirales</taxon>
        <taxon>Lachnospiraceae</taxon>
        <taxon>Enterocloster</taxon>
    </lineage>
</organism>
<dbReference type="InterPro" id="IPR019405">
    <property type="entry name" value="Lactonase_7-beta_prop"/>
</dbReference>
<dbReference type="SUPFAM" id="SSF51004">
    <property type="entry name" value="C-terminal (heme d1) domain of cytochrome cd1-nitrite reductase"/>
    <property type="match status" value="1"/>
</dbReference>
<gene>
    <name evidence="2" type="ORF">CLOBOL_01810</name>
</gene>
<dbReference type="EMBL" id="ABCC02000020">
    <property type="protein sequence ID" value="EDP17858.1"/>
    <property type="molecule type" value="Genomic_DNA"/>
</dbReference>
<reference evidence="2 3" key="1">
    <citation type="submission" date="2007-08" db="EMBL/GenBank/DDBJ databases">
        <authorList>
            <person name="Fulton L."/>
            <person name="Clifton S."/>
            <person name="Fulton B."/>
            <person name="Xu J."/>
            <person name="Minx P."/>
            <person name="Pepin K.H."/>
            <person name="Johnson M."/>
            <person name="Thiruvilangam P."/>
            <person name="Bhonagiri V."/>
            <person name="Nash W.E."/>
            <person name="Mardis E.R."/>
            <person name="Wilson R.K."/>
        </authorList>
    </citation>
    <scope>NUCLEOTIDE SEQUENCE [LARGE SCALE GENOMIC DNA]</scope>
    <source>
        <strain evidence="3">ATCC BAA-613 / DSM 15670 / CCUG 46953 / JCM 12243 / WAL 16351</strain>
    </source>
</reference>
<dbReference type="eggNOG" id="COG2706">
    <property type="taxonomic scope" value="Bacteria"/>
</dbReference>
<accession>A8RM36</accession>
<reference evidence="2 3" key="2">
    <citation type="submission" date="2007-09" db="EMBL/GenBank/DDBJ databases">
        <title>Draft genome sequence of Clostridium bolteae (ATCC BAA-613).</title>
        <authorList>
            <person name="Sudarsanam P."/>
            <person name="Ley R."/>
            <person name="Guruge J."/>
            <person name="Turnbaugh P.J."/>
            <person name="Mahowald M."/>
            <person name="Liep D."/>
            <person name="Gordon J."/>
        </authorList>
    </citation>
    <scope>NUCLEOTIDE SEQUENCE [LARGE SCALE GENOMIC DNA]</scope>
    <source>
        <strain evidence="3">ATCC BAA-613 / DSM 15670 / CCUG 46953 / JCM 12243 / WAL 16351</strain>
    </source>
</reference>
<sequence length="365" mass="40010">MMKQYICIGTYTEDILFGTGECFKGKGKGLLLGIFEDGEIELCRIAQTINPSYLCINKVNKKIYAVNETKIFQGKRGGAVTQFSYNINGELLQEACFYTDGEDPCHIASSLDGKCLAIANFASGSLSVFELNEHGNITGKKNLFQHTGSGSHPIRQSGPHAHSAIFSPDGKFLYVPDLGIDCIKAYACTSGKIEPIPEADVHMPSGSGPRYGEFSRDGKHFYLINELSSQVTHFFYHNGKMIEKDSVCTLPDDFTGYNICSDLHLTPDGAFIYASNRGHDSIVCYRINANGELSFVQRISSGGKTPRNFCIDPTGAYLLTGNQDSDTVAIFLIQPNGLLKMCGTKYVESPVCIQIFTPGHCHQEL</sequence>
<comment type="caution">
    <text evidence="2">The sequence shown here is derived from an EMBL/GenBank/DDBJ whole genome shotgun (WGS) entry which is preliminary data.</text>
</comment>
<dbReference type="InterPro" id="IPR011048">
    <property type="entry name" value="Haem_d1_sf"/>
</dbReference>
<dbReference type="Proteomes" id="UP000005396">
    <property type="component" value="Unassembled WGS sequence"/>
</dbReference>
<evidence type="ECO:0000313" key="2">
    <source>
        <dbReference type="EMBL" id="EDP17858.1"/>
    </source>
</evidence>
<comment type="similarity">
    <text evidence="1">Belongs to the cycloisomerase 2 family.</text>
</comment>
<name>A8RM36_ENTBW</name>
<evidence type="ECO:0000313" key="3">
    <source>
        <dbReference type="Proteomes" id="UP000005396"/>
    </source>
</evidence>
<evidence type="ECO:0000256" key="1">
    <source>
        <dbReference type="ARBA" id="ARBA00005564"/>
    </source>
</evidence>
<dbReference type="HOGENOM" id="CLU_038716_5_1_9"/>
<dbReference type="Pfam" id="PF10282">
    <property type="entry name" value="Lactonase"/>
    <property type="match status" value="1"/>
</dbReference>
<dbReference type="RefSeq" id="WP_002565813.1">
    <property type="nucleotide sequence ID" value="NZ_DS480677.1"/>
</dbReference>
<dbReference type="AlphaFoldDB" id="A8RM36"/>
<dbReference type="PANTHER" id="PTHR30344">
    <property type="entry name" value="6-PHOSPHOGLUCONOLACTONASE-RELATED"/>
    <property type="match status" value="1"/>
</dbReference>
<dbReference type="InterPro" id="IPR015943">
    <property type="entry name" value="WD40/YVTN_repeat-like_dom_sf"/>
</dbReference>
<dbReference type="PaxDb" id="411902-CLOBOL_01810"/>
<protein>
    <recommendedName>
        <fullName evidence="4">Lactonase family protein</fullName>
    </recommendedName>
</protein>
<proteinExistence type="inferred from homology"/>
<dbReference type="Gene3D" id="2.130.10.10">
    <property type="entry name" value="YVTN repeat-like/Quinoprotein amine dehydrogenase"/>
    <property type="match status" value="1"/>
</dbReference>
<dbReference type="PANTHER" id="PTHR30344:SF1">
    <property type="entry name" value="6-PHOSPHOGLUCONOLACTONASE"/>
    <property type="match status" value="1"/>
</dbReference>
<dbReference type="GO" id="GO:0017057">
    <property type="term" value="F:6-phosphogluconolactonase activity"/>
    <property type="evidence" value="ECO:0007669"/>
    <property type="project" value="TreeGrafter"/>
</dbReference>
<evidence type="ECO:0008006" key="4">
    <source>
        <dbReference type="Google" id="ProtNLM"/>
    </source>
</evidence>
<dbReference type="InterPro" id="IPR050282">
    <property type="entry name" value="Cycloisomerase_2"/>
</dbReference>